<dbReference type="EMBL" id="CP043420">
    <property type="protein sequence ID" value="QEL09703.1"/>
    <property type="molecule type" value="Genomic_DNA"/>
</dbReference>
<name>A0A1S1NTL3_9GAMM</name>
<dbReference type="Proteomes" id="UP000322553">
    <property type="component" value="Chromosome"/>
</dbReference>
<dbReference type="NCBIfam" id="NF004356">
    <property type="entry name" value="PRK05732.1"/>
    <property type="match status" value="1"/>
</dbReference>
<dbReference type="PANTHER" id="PTHR43876">
    <property type="entry name" value="UBIQUINONE BIOSYNTHESIS MONOOXYGENASE COQ6, MITOCHONDRIAL"/>
    <property type="match status" value="1"/>
</dbReference>
<dbReference type="GO" id="GO:0008681">
    <property type="term" value="F:2-octaprenyl-6-methoxyphenol hydroxylase activity"/>
    <property type="evidence" value="ECO:0007669"/>
    <property type="project" value="InterPro"/>
</dbReference>
<evidence type="ECO:0000256" key="1">
    <source>
        <dbReference type="ARBA" id="ARBA00001974"/>
    </source>
</evidence>
<dbReference type="UniPathway" id="UPA00232"/>
<dbReference type="InterPro" id="IPR002938">
    <property type="entry name" value="FAD-bd"/>
</dbReference>
<dbReference type="InterPro" id="IPR011295">
    <property type="entry name" value="UbiH"/>
</dbReference>
<accession>A0A1S1NTL3</accession>
<keyword evidence="9" id="KW-1185">Reference proteome</keyword>
<dbReference type="NCBIfam" id="TIGR01984">
    <property type="entry name" value="UbiH"/>
    <property type="match status" value="1"/>
</dbReference>
<evidence type="ECO:0000256" key="3">
    <source>
        <dbReference type="ARBA" id="ARBA00005349"/>
    </source>
</evidence>
<dbReference type="STRING" id="657387.BH688_13245"/>
<dbReference type="Pfam" id="PF01494">
    <property type="entry name" value="FAD_binding_3"/>
    <property type="match status" value="1"/>
</dbReference>
<dbReference type="Gene3D" id="3.50.50.60">
    <property type="entry name" value="FAD/NAD(P)-binding domain"/>
    <property type="match status" value="2"/>
</dbReference>
<dbReference type="GO" id="GO:0006744">
    <property type="term" value="P:ubiquinone biosynthetic process"/>
    <property type="evidence" value="ECO:0007669"/>
    <property type="project" value="UniProtKB-UniPathway"/>
</dbReference>
<evidence type="ECO:0000256" key="2">
    <source>
        <dbReference type="ARBA" id="ARBA00004749"/>
    </source>
</evidence>
<proteinExistence type="inferred from homology"/>
<dbReference type="KEGG" id="kuy:FY550_00225"/>
<dbReference type="PRINTS" id="PR00420">
    <property type="entry name" value="RNGMNOXGNASE"/>
</dbReference>
<keyword evidence="7" id="KW-0503">Monooxygenase</keyword>
<organism evidence="8 9">
    <name type="scientific">Kushneria phosphatilytica</name>
    <dbReference type="NCBI Taxonomy" id="657387"/>
    <lineage>
        <taxon>Bacteria</taxon>
        <taxon>Pseudomonadati</taxon>
        <taxon>Pseudomonadota</taxon>
        <taxon>Gammaproteobacteria</taxon>
        <taxon>Oceanospirillales</taxon>
        <taxon>Halomonadaceae</taxon>
        <taxon>Kushneria</taxon>
    </lineage>
</organism>
<dbReference type="RefSeq" id="WP_070980326.1">
    <property type="nucleotide sequence ID" value="NZ_CP043420.1"/>
</dbReference>
<evidence type="ECO:0000256" key="4">
    <source>
        <dbReference type="ARBA" id="ARBA00022630"/>
    </source>
</evidence>
<dbReference type="NCBIfam" id="TIGR01988">
    <property type="entry name" value="Ubi-OHases"/>
    <property type="match status" value="1"/>
</dbReference>
<comment type="pathway">
    <text evidence="2">Cofactor biosynthesis; ubiquinone biosynthesis.</text>
</comment>
<sequence length="411" mass="45091">MRNALADRDETQTVDVAIIGGGLVGASLALALAPLIERFDLKVAVIEAAALDGSDTRSYQPSFDERASAIAYGSRRHFEAMGIWSQLAERAGNIHHIHISQRGHLGTTRLSRDDVHLPALGHVLPNAWLGRVLHERLATLSLQWHCPTRVDRIEPQPGGHQLTLDSGIVLNAGLTVLADGGRSPLKQQLGIETDVHHFGQHALIANVETGRDHQGWAFERFTPEGPMALLPLTSRRMALIWTREPEAAEQLARMAPSPFLHTLQQQFGDRLGRFRKLGTRQLYPLSTARAREQSRPHLAILGNAAHALHPVAGQGFNLALRGAMTLRDTLTDHLAEGKAPGSAAMMREFERRRGADRDLIMPASNSLVTLFEHQWPGLGHLRGAGLAGLEVSAPLKRLVTRRAMGLFHRRG</sequence>
<dbReference type="InterPro" id="IPR051205">
    <property type="entry name" value="UbiH/COQ6_monooxygenase"/>
</dbReference>
<evidence type="ECO:0000313" key="9">
    <source>
        <dbReference type="Proteomes" id="UP000322553"/>
    </source>
</evidence>
<evidence type="ECO:0000256" key="6">
    <source>
        <dbReference type="ARBA" id="ARBA00023002"/>
    </source>
</evidence>
<dbReference type="InterPro" id="IPR010971">
    <property type="entry name" value="UbiH/COQ6"/>
</dbReference>
<dbReference type="PANTHER" id="PTHR43876:SF8">
    <property type="entry name" value="2-OCTAPRENYL-6-METHOXYPHENOL HYDROXYLASE"/>
    <property type="match status" value="1"/>
</dbReference>
<dbReference type="AlphaFoldDB" id="A0A1S1NTL3"/>
<protein>
    <submittedName>
        <fullName evidence="8">2-octaprenyl-6-methoxyphenyl hydroxylase</fullName>
        <ecNumber evidence="8">1.14.13.-</ecNumber>
    </submittedName>
</protein>
<evidence type="ECO:0000313" key="8">
    <source>
        <dbReference type="EMBL" id="QEL09703.1"/>
    </source>
</evidence>
<dbReference type="GO" id="GO:0071949">
    <property type="term" value="F:FAD binding"/>
    <property type="evidence" value="ECO:0007669"/>
    <property type="project" value="InterPro"/>
</dbReference>
<evidence type="ECO:0000256" key="7">
    <source>
        <dbReference type="ARBA" id="ARBA00023033"/>
    </source>
</evidence>
<evidence type="ECO:0000256" key="5">
    <source>
        <dbReference type="ARBA" id="ARBA00022827"/>
    </source>
</evidence>
<reference evidence="8 9" key="1">
    <citation type="submission" date="2019-08" db="EMBL/GenBank/DDBJ databases">
        <title>Complete genome sequence of Kushneria sp. YCWA18, a halophilic phosphate-solubilizing bacterium isolated from Daqiao saltern in China.</title>
        <authorList>
            <person name="Du G.-X."/>
            <person name="Qu L.-Y."/>
        </authorList>
    </citation>
    <scope>NUCLEOTIDE SEQUENCE [LARGE SCALE GENOMIC DNA]</scope>
    <source>
        <strain evidence="8 9">YCWA18</strain>
    </source>
</reference>
<keyword evidence="6 8" id="KW-0560">Oxidoreductase</keyword>
<dbReference type="InterPro" id="IPR036188">
    <property type="entry name" value="FAD/NAD-bd_sf"/>
</dbReference>
<keyword evidence="4" id="KW-0285">Flavoprotein</keyword>
<gene>
    <name evidence="8" type="primary">ubiH</name>
    <name evidence="8" type="synonym">visB</name>
    <name evidence="8" type="ORF">FY550_00225</name>
</gene>
<dbReference type="EC" id="1.14.13.-" evidence="8"/>
<dbReference type="OrthoDB" id="9769565at2"/>
<dbReference type="SUPFAM" id="SSF51905">
    <property type="entry name" value="FAD/NAD(P)-binding domain"/>
    <property type="match status" value="1"/>
</dbReference>
<comment type="cofactor">
    <cofactor evidence="1">
        <name>FAD</name>
        <dbReference type="ChEBI" id="CHEBI:57692"/>
    </cofactor>
</comment>
<keyword evidence="5" id="KW-0274">FAD</keyword>
<comment type="similarity">
    <text evidence="3">Belongs to the UbiH/COQ6 family.</text>
</comment>